<evidence type="ECO:0000256" key="8">
    <source>
        <dbReference type="SAM" id="MobiDB-lite"/>
    </source>
</evidence>
<evidence type="ECO:0000256" key="3">
    <source>
        <dbReference type="ARBA" id="ARBA00022741"/>
    </source>
</evidence>
<keyword evidence="4 6" id="KW-0067">ATP-binding</keyword>
<feature type="region of interest" description="Disordered" evidence="8">
    <location>
        <begin position="1064"/>
        <end position="1095"/>
    </location>
</feature>
<dbReference type="SMART" id="SM00129">
    <property type="entry name" value="KISc"/>
    <property type="match status" value="1"/>
</dbReference>
<keyword evidence="3 6" id="KW-0547">Nucleotide-binding</keyword>
<gene>
    <name evidence="10" type="ORF">CCAE0312_LOCUS2429</name>
</gene>
<protein>
    <recommendedName>
        <fullName evidence="9">Kinesin motor domain-containing protein</fullName>
    </recommendedName>
</protein>
<dbReference type="PANTHER" id="PTHR47972:SF45">
    <property type="entry name" value="PROTEIN CLARET SEGREGATIONAL"/>
    <property type="match status" value="1"/>
</dbReference>
<evidence type="ECO:0000256" key="6">
    <source>
        <dbReference type="PROSITE-ProRule" id="PRU00283"/>
    </source>
</evidence>
<dbReference type="PROSITE" id="PS50067">
    <property type="entry name" value="KINESIN_MOTOR_2"/>
    <property type="match status" value="1"/>
</dbReference>
<feature type="coiled-coil region" evidence="7">
    <location>
        <begin position="686"/>
        <end position="716"/>
    </location>
</feature>
<accession>A0A7S1T9W5</accession>
<evidence type="ECO:0000256" key="4">
    <source>
        <dbReference type="ARBA" id="ARBA00022840"/>
    </source>
</evidence>
<feature type="coiled-coil region" evidence="7">
    <location>
        <begin position="538"/>
        <end position="593"/>
    </location>
</feature>
<dbReference type="GO" id="GO:0007018">
    <property type="term" value="P:microtubule-based movement"/>
    <property type="evidence" value="ECO:0007669"/>
    <property type="project" value="InterPro"/>
</dbReference>
<feature type="binding site" evidence="6">
    <location>
        <begin position="817"/>
        <end position="824"/>
    </location>
    <ligand>
        <name>ATP</name>
        <dbReference type="ChEBI" id="CHEBI:30616"/>
    </ligand>
</feature>
<name>A0A7S1T9W5_9RHOD</name>
<dbReference type="EMBL" id="HBGH01004427">
    <property type="protein sequence ID" value="CAD9230258.1"/>
    <property type="molecule type" value="Transcribed_RNA"/>
</dbReference>
<feature type="region of interest" description="Disordered" evidence="8">
    <location>
        <begin position="1"/>
        <end position="76"/>
    </location>
</feature>
<reference evidence="10" key="1">
    <citation type="submission" date="2021-01" db="EMBL/GenBank/DDBJ databases">
        <authorList>
            <person name="Corre E."/>
            <person name="Pelletier E."/>
            <person name="Niang G."/>
            <person name="Scheremetjew M."/>
            <person name="Finn R."/>
            <person name="Kale V."/>
            <person name="Holt S."/>
            <person name="Cochrane G."/>
            <person name="Meng A."/>
            <person name="Brown T."/>
            <person name="Cohen L."/>
        </authorList>
    </citation>
    <scope>NUCLEOTIDE SEQUENCE</scope>
    <source>
        <strain evidence="10">SAG 36.94</strain>
    </source>
</reference>
<dbReference type="GO" id="GO:0008017">
    <property type="term" value="F:microtubule binding"/>
    <property type="evidence" value="ECO:0007669"/>
    <property type="project" value="InterPro"/>
</dbReference>
<evidence type="ECO:0000256" key="1">
    <source>
        <dbReference type="ARBA" id="ARBA00010899"/>
    </source>
</evidence>
<comment type="similarity">
    <text evidence="1">Belongs to the TRAFAC class myosin-kinesin ATPase superfamily. Kinesin family. KIN-14 subfamily.</text>
</comment>
<dbReference type="GO" id="GO:0003777">
    <property type="term" value="F:microtubule motor activity"/>
    <property type="evidence" value="ECO:0007669"/>
    <property type="project" value="InterPro"/>
</dbReference>
<keyword evidence="5 6" id="KW-0505">Motor protein</keyword>
<evidence type="ECO:0000256" key="5">
    <source>
        <dbReference type="ARBA" id="ARBA00023175"/>
    </source>
</evidence>
<evidence type="ECO:0000313" key="10">
    <source>
        <dbReference type="EMBL" id="CAD9230258.1"/>
    </source>
</evidence>
<dbReference type="GO" id="GO:0005874">
    <property type="term" value="C:microtubule"/>
    <property type="evidence" value="ECO:0007669"/>
    <property type="project" value="UniProtKB-KW"/>
</dbReference>
<keyword evidence="2" id="KW-0493">Microtubule</keyword>
<dbReference type="InterPro" id="IPR027417">
    <property type="entry name" value="P-loop_NTPase"/>
</dbReference>
<sequence length="1095" mass="122960">MTERESSRNLRMEGSSTKFGFRIRNSARGGGGGAGGGGGGEYGFAGSGGSGGSGGGGGISERKENEVPNRWDGGAALVGANAGSVVTLGTTQQQQQQPQQQKNLAARFSLKSSGGVLDDSSAVRCTTPPSVKDDYKGLKSLLVETRLASETYCESRVDRLSEKYQTDADTMEALATQKSYNPSQREANRKLRVELKKALEVKKQILEECSRIEKGLLSEQIQYRMTLQACRDVHDELQQRNMELLELSSRLGNEVDQTKRELSVLQGEKAKLVDQLKAATLVVKITGDAKAKADHDLKALSNTLTERENQLCGLDQAIDEKNEEIDCLRRKIAALESQHEQSIQDHKNQSNRLLEREREVAKCHLRDAQHSFEVSLTNKDEEILALKTDLSTLRTKTDAEAQKFILQRDELLDRQRMLETDLKSNRSRFDAVASENARLTDALNSTREKQERLLQQTESLNNEIERLNQRLEEKQNQLENGIETFQKANQAVEARLAESMTEKNFFLQRISVLESKIAASDDDLRRATALCEERARHIQHLDQEKSDLVHANRSLESEIGEGRTRGLRLEGELKVVKELYSEANKDLTILREEYCRAKEQISQERIYLQAESQRVKDEKQEIQSRFESELSLVRDERNKLSDSFHRIIDERDVLASEITVLRDQNLSGRFSPTGRLERQVELQIESDQLRRQLQEARYLEEKLESLEGENAYLRRRLLESESTRRKLHNTVQDMKGNVRVFARVRPVLCTVEAPEGCIVCPRETAESLVLTHAGEKHSFIFDRIFAASSSQSDVFSETSDFIQSALDGYHVCLFSYGQTGSGKTFTMEGRGDGPDRGLIPRSVEQILATATQMKSSGWEFSITASFLEIYNEEIRDLLCRSKESLALQIKRNSYSGRMEVSGATQEPVDRIDKIHELMKRASKLRSVAATDMNSKSSRSHSIFLLRLEGVCSANGVTLSGSLNLCDLAGSERLSRSCATGDRLRETQAINKSLSALVDVFDALKRKNSHVPFRNSKLTYLLQDCLGGDGKTLMMVNLAAEPSSASESLCSLRFASQVNQTELGRAKRNLSSVHSDTSFEMTPRTEDRRKKLSARK</sequence>
<dbReference type="InterPro" id="IPR027640">
    <property type="entry name" value="Kinesin-like_fam"/>
</dbReference>
<dbReference type="SUPFAM" id="SSF52540">
    <property type="entry name" value="P-loop containing nucleoside triphosphate hydrolases"/>
    <property type="match status" value="1"/>
</dbReference>
<keyword evidence="7" id="KW-0175">Coiled coil</keyword>
<feature type="coiled-coil region" evidence="7">
    <location>
        <begin position="188"/>
        <end position="275"/>
    </location>
</feature>
<feature type="compositionally biased region" description="Basic and acidic residues" evidence="8">
    <location>
        <begin position="60"/>
        <end position="69"/>
    </location>
</feature>
<organism evidence="10">
    <name type="scientific">Compsopogon caeruleus</name>
    <dbReference type="NCBI Taxonomy" id="31354"/>
    <lineage>
        <taxon>Eukaryota</taxon>
        <taxon>Rhodophyta</taxon>
        <taxon>Compsopogonophyceae</taxon>
        <taxon>Compsopogonales</taxon>
        <taxon>Compsopogonaceae</taxon>
        <taxon>Compsopogon</taxon>
    </lineage>
</organism>
<dbReference type="PANTHER" id="PTHR47972">
    <property type="entry name" value="KINESIN-LIKE PROTEIN KLP-3"/>
    <property type="match status" value="1"/>
</dbReference>
<dbReference type="PROSITE" id="PS00411">
    <property type="entry name" value="KINESIN_MOTOR_1"/>
    <property type="match status" value="1"/>
</dbReference>
<evidence type="ECO:0000259" key="9">
    <source>
        <dbReference type="PROSITE" id="PS50067"/>
    </source>
</evidence>
<proteinExistence type="inferred from homology"/>
<feature type="domain" description="Kinesin motor" evidence="9">
    <location>
        <begin position="737"/>
        <end position="1060"/>
    </location>
</feature>
<evidence type="ECO:0000256" key="2">
    <source>
        <dbReference type="ARBA" id="ARBA00022701"/>
    </source>
</evidence>
<dbReference type="GO" id="GO:0005524">
    <property type="term" value="F:ATP binding"/>
    <property type="evidence" value="ECO:0007669"/>
    <property type="project" value="UniProtKB-UniRule"/>
</dbReference>
<dbReference type="Pfam" id="PF00225">
    <property type="entry name" value="Kinesin"/>
    <property type="match status" value="1"/>
</dbReference>
<dbReference type="InterPro" id="IPR001752">
    <property type="entry name" value="Kinesin_motor_dom"/>
</dbReference>
<dbReference type="PRINTS" id="PR00380">
    <property type="entry name" value="KINESINHEAVY"/>
</dbReference>
<evidence type="ECO:0000256" key="7">
    <source>
        <dbReference type="SAM" id="Coils"/>
    </source>
</evidence>
<dbReference type="InterPro" id="IPR019821">
    <property type="entry name" value="Kinesin_motor_CS"/>
</dbReference>
<feature type="compositionally biased region" description="Basic and acidic residues" evidence="8">
    <location>
        <begin position="1"/>
        <end position="11"/>
    </location>
</feature>
<feature type="compositionally biased region" description="Polar residues" evidence="8">
    <location>
        <begin position="1068"/>
        <end position="1079"/>
    </location>
</feature>
<feature type="coiled-coil region" evidence="7">
    <location>
        <begin position="436"/>
        <end position="502"/>
    </location>
</feature>
<dbReference type="Gene3D" id="3.40.850.10">
    <property type="entry name" value="Kinesin motor domain"/>
    <property type="match status" value="1"/>
</dbReference>
<feature type="coiled-coil region" evidence="7">
    <location>
        <begin position="318"/>
        <end position="345"/>
    </location>
</feature>
<feature type="compositionally biased region" description="Gly residues" evidence="8">
    <location>
        <begin position="28"/>
        <end position="59"/>
    </location>
</feature>
<dbReference type="AlphaFoldDB" id="A0A7S1T9W5"/>
<dbReference type="InterPro" id="IPR036961">
    <property type="entry name" value="Kinesin_motor_dom_sf"/>
</dbReference>